<evidence type="ECO:0000313" key="7">
    <source>
        <dbReference type="Proteomes" id="UP000593567"/>
    </source>
</evidence>
<comment type="subcellular location">
    <subcellularLocation>
        <location evidence="1">Membrane</location>
        <topology evidence="1">Multi-pass membrane protein</topology>
    </subcellularLocation>
</comment>
<dbReference type="SMART" id="SM01417">
    <property type="entry name" value="Solute_trans_a"/>
    <property type="match status" value="1"/>
</dbReference>
<evidence type="ECO:0000313" key="6">
    <source>
        <dbReference type="EMBL" id="KAF6023584.1"/>
    </source>
</evidence>
<keyword evidence="2 5" id="KW-0812">Transmembrane</keyword>
<evidence type="ECO:0000256" key="2">
    <source>
        <dbReference type="ARBA" id="ARBA00022692"/>
    </source>
</evidence>
<organism evidence="6 7">
    <name type="scientific">Bugula neritina</name>
    <name type="common">Brown bryozoan</name>
    <name type="synonym">Sertularia neritina</name>
    <dbReference type="NCBI Taxonomy" id="10212"/>
    <lineage>
        <taxon>Eukaryota</taxon>
        <taxon>Metazoa</taxon>
        <taxon>Spiralia</taxon>
        <taxon>Lophotrochozoa</taxon>
        <taxon>Bryozoa</taxon>
        <taxon>Gymnolaemata</taxon>
        <taxon>Cheilostomatida</taxon>
        <taxon>Flustrina</taxon>
        <taxon>Buguloidea</taxon>
        <taxon>Bugulidae</taxon>
        <taxon>Bugula</taxon>
    </lineage>
</organism>
<keyword evidence="7" id="KW-1185">Reference proteome</keyword>
<comment type="caution">
    <text evidence="6">The sequence shown here is derived from an EMBL/GenBank/DDBJ whole genome shotgun (WGS) entry which is preliminary data.</text>
</comment>
<evidence type="ECO:0000256" key="5">
    <source>
        <dbReference type="SAM" id="Phobius"/>
    </source>
</evidence>
<protein>
    <submittedName>
        <fullName evidence="6">TMEM184B</fullName>
    </submittedName>
</protein>
<gene>
    <name evidence="6" type="ORF">EB796_018108</name>
</gene>
<dbReference type="GO" id="GO:0016020">
    <property type="term" value="C:membrane"/>
    <property type="evidence" value="ECO:0007669"/>
    <property type="project" value="UniProtKB-SubCell"/>
</dbReference>
<dbReference type="AlphaFoldDB" id="A0A7J7JD57"/>
<evidence type="ECO:0000256" key="4">
    <source>
        <dbReference type="ARBA" id="ARBA00023136"/>
    </source>
</evidence>
<dbReference type="Pfam" id="PF03619">
    <property type="entry name" value="Solute_trans_a"/>
    <property type="match status" value="1"/>
</dbReference>
<feature type="transmembrane region" description="Helical" evidence="5">
    <location>
        <begin position="54"/>
        <end position="78"/>
    </location>
</feature>
<keyword evidence="3 5" id="KW-1133">Transmembrane helix</keyword>
<dbReference type="EMBL" id="VXIV02002693">
    <property type="protein sequence ID" value="KAF6023584.1"/>
    <property type="molecule type" value="Genomic_DNA"/>
</dbReference>
<dbReference type="PANTHER" id="PTHR23423">
    <property type="entry name" value="ORGANIC SOLUTE TRANSPORTER-RELATED"/>
    <property type="match status" value="1"/>
</dbReference>
<reference evidence="6" key="1">
    <citation type="submission" date="2020-06" db="EMBL/GenBank/DDBJ databases">
        <title>Draft genome of Bugula neritina, a colonial animal packing powerful symbionts and potential medicines.</title>
        <authorList>
            <person name="Rayko M."/>
        </authorList>
    </citation>
    <scope>NUCLEOTIDE SEQUENCE [LARGE SCALE GENOMIC DNA]</scope>
    <source>
        <strain evidence="6">Kwan_BN1</strain>
    </source>
</reference>
<dbReference type="OrthoDB" id="5348404at2759"/>
<feature type="transmembrane region" description="Helical" evidence="5">
    <location>
        <begin position="98"/>
        <end position="120"/>
    </location>
</feature>
<name>A0A7J7JD57_BUGNE</name>
<dbReference type="Proteomes" id="UP000593567">
    <property type="component" value="Unassembled WGS sequence"/>
</dbReference>
<evidence type="ECO:0000256" key="1">
    <source>
        <dbReference type="ARBA" id="ARBA00004141"/>
    </source>
</evidence>
<proteinExistence type="predicted"/>
<sequence length="168" mass="18637">MVTQASDSLASMTSNSSGAAVSVAGPMAPTSSSLVNSTISHVTSVSNSTSPEEIFTIFLQTAAAKGITGACTFLALLITCHQIYTHIRYYSCPNEQRWIVRILFIVPIYSFDSWLSLMFINNDHYYVYFDSVRDCYEAVVVYSFLALCYEYLGGESEIMNSLKNKIIQ</sequence>
<keyword evidence="4 5" id="KW-0472">Membrane</keyword>
<accession>A0A7J7JD57</accession>
<dbReference type="InterPro" id="IPR005178">
    <property type="entry name" value="Ostalpha/TMEM184C"/>
</dbReference>
<evidence type="ECO:0000256" key="3">
    <source>
        <dbReference type="ARBA" id="ARBA00022989"/>
    </source>
</evidence>